<proteinExistence type="inferred from homology"/>
<comment type="subunit">
    <text evidence="5">Binds to RNA polymerase II (RNAPII).</text>
</comment>
<dbReference type="SUPFAM" id="SSF52540">
    <property type="entry name" value="P-loop containing nucleoside triphosphate hydrolases"/>
    <property type="match status" value="1"/>
</dbReference>
<evidence type="ECO:0000256" key="4">
    <source>
        <dbReference type="ARBA" id="ARBA00023134"/>
    </source>
</evidence>
<reference evidence="7 8" key="1">
    <citation type="submission" date="2018-10" db="EMBL/GenBank/DDBJ databases">
        <title>Fifty Aureobasidium pullulans genomes reveal a recombining polyextremotolerant generalist.</title>
        <authorList>
            <person name="Gostincar C."/>
            <person name="Turk M."/>
            <person name="Zajc J."/>
            <person name="Gunde-Cimerman N."/>
        </authorList>
    </citation>
    <scope>NUCLEOTIDE SEQUENCE [LARGE SCALE GENOMIC DNA]</scope>
    <source>
        <strain evidence="7 8">EXF-11900</strain>
    </source>
</reference>
<dbReference type="InterPro" id="IPR030231">
    <property type="entry name" value="Gpn2"/>
</dbReference>
<evidence type="ECO:0000256" key="1">
    <source>
        <dbReference type="ARBA" id="ARBA00005290"/>
    </source>
</evidence>
<dbReference type="GO" id="GO:0005737">
    <property type="term" value="C:cytoplasm"/>
    <property type="evidence" value="ECO:0007669"/>
    <property type="project" value="TreeGrafter"/>
</dbReference>
<dbReference type="EMBL" id="QZAF01000086">
    <property type="protein sequence ID" value="THV73605.1"/>
    <property type="molecule type" value="Genomic_DNA"/>
</dbReference>
<dbReference type="InterPro" id="IPR027417">
    <property type="entry name" value="P-loop_NTPase"/>
</dbReference>
<feature type="region of interest" description="Disordered" evidence="6">
    <location>
        <begin position="334"/>
        <end position="382"/>
    </location>
</feature>
<name>A0A4S9C8R4_AURPU</name>
<dbReference type="Proteomes" id="UP000304951">
    <property type="component" value="Unassembled WGS sequence"/>
</dbReference>
<comment type="similarity">
    <text evidence="1 5">Belongs to the GPN-loop GTPase family.</text>
</comment>
<dbReference type="AlphaFoldDB" id="A0A4S9C8R4"/>
<dbReference type="CDD" id="cd17871">
    <property type="entry name" value="GPN2"/>
    <property type="match status" value="1"/>
</dbReference>
<comment type="function">
    <text evidence="5">Small GTPase required for proper localization of RNA polymerase II and III (RNAPII and RNAPIII). May act at an RNAP assembly step prior to nuclear import.</text>
</comment>
<evidence type="ECO:0000256" key="2">
    <source>
        <dbReference type="ARBA" id="ARBA00022741"/>
    </source>
</evidence>
<dbReference type="FunFam" id="3.40.50.300:FF:000338">
    <property type="entry name" value="GPN-loop GTPase 2"/>
    <property type="match status" value="1"/>
</dbReference>
<keyword evidence="4 5" id="KW-0342">GTP-binding</keyword>
<protein>
    <recommendedName>
        <fullName evidence="5">GPN-loop GTPase 2</fullName>
    </recommendedName>
</protein>
<evidence type="ECO:0000256" key="6">
    <source>
        <dbReference type="SAM" id="MobiDB-lite"/>
    </source>
</evidence>
<keyword evidence="2 5" id="KW-0547">Nucleotide-binding</keyword>
<sequence>MSTMPFAQLVIGPPGAGKSTYCDGMHQFLTAVGRKCAVVNLDPANDKTSYPCALDIRDLVSLEEVMEQEELGPNGGVMYALEELQENFEWLDEGLKELSDSYILFDCPGQVELFTHHNTMPNLFHRLEKIGFRVRLLYYFSCQYTLIVVHLLDSLTLSRPTLYISSLLLCLRSMLHLPFPLVNVLTKIDNLAKNSEPLPFNLDYYTEVQDLDYMLPYLEAEQNNTTVQNMDNRAGGQDIQKLPESKFTALNEALIQLIGDFGLVAFETLAIEDKVSMTNLLHAVDRASGYVFGTDKGTNDSVWQVAMQEGWGGKIDVRDVQERWIDRRDEFDEMERKQMEDQKAEEARQAGQPEVRRVPEQEPSKQEDSQKPGGDDEDLEAMQAAFLKEQAKKNDNGIKTIRKD</sequence>
<dbReference type="GO" id="GO:0005525">
    <property type="term" value="F:GTP binding"/>
    <property type="evidence" value="ECO:0007669"/>
    <property type="project" value="UniProtKB-KW"/>
</dbReference>
<dbReference type="Pfam" id="PF03029">
    <property type="entry name" value="ATP_bind_1"/>
    <property type="match status" value="1"/>
</dbReference>
<dbReference type="PANTHER" id="PTHR21231:SF3">
    <property type="entry name" value="GPN-LOOP GTPASE 2"/>
    <property type="match status" value="1"/>
</dbReference>
<feature type="compositionally biased region" description="Basic and acidic residues" evidence="6">
    <location>
        <begin position="334"/>
        <end position="374"/>
    </location>
</feature>
<evidence type="ECO:0000313" key="7">
    <source>
        <dbReference type="EMBL" id="THV73605.1"/>
    </source>
</evidence>
<organism evidence="7 8">
    <name type="scientific">Aureobasidium pullulans</name>
    <name type="common">Black yeast</name>
    <name type="synonym">Pullularia pullulans</name>
    <dbReference type="NCBI Taxonomy" id="5580"/>
    <lineage>
        <taxon>Eukaryota</taxon>
        <taxon>Fungi</taxon>
        <taxon>Dikarya</taxon>
        <taxon>Ascomycota</taxon>
        <taxon>Pezizomycotina</taxon>
        <taxon>Dothideomycetes</taxon>
        <taxon>Dothideomycetidae</taxon>
        <taxon>Dothideales</taxon>
        <taxon>Saccotheciaceae</taxon>
        <taxon>Aureobasidium</taxon>
    </lineage>
</organism>
<evidence type="ECO:0000256" key="5">
    <source>
        <dbReference type="RuleBase" id="RU365059"/>
    </source>
</evidence>
<dbReference type="PANTHER" id="PTHR21231">
    <property type="entry name" value="XPA-BINDING PROTEIN 1-RELATED"/>
    <property type="match status" value="1"/>
</dbReference>
<evidence type="ECO:0000313" key="8">
    <source>
        <dbReference type="Proteomes" id="UP000304951"/>
    </source>
</evidence>
<evidence type="ECO:0000256" key="3">
    <source>
        <dbReference type="ARBA" id="ARBA00022801"/>
    </source>
</evidence>
<gene>
    <name evidence="7" type="ORF">D6D28_03163</name>
</gene>
<dbReference type="GO" id="GO:0003924">
    <property type="term" value="F:GTPase activity"/>
    <property type="evidence" value="ECO:0007669"/>
    <property type="project" value="TreeGrafter"/>
</dbReference>
<dbReference type="InterPro" id="IPR004130">
    <property type="entry name" value="Gpn"/>
</dbReference>
<comment type="caution">
    <text evidence="7">The sequence shown here is derived from an EMBL/GenBank/DDBJ whole genome shotgun (WGS) entry which is preliminary data.</text>
</comment>
<dbReference type="Gene3D" id="3.40.50.300">
    <property type="entry name" value="P-loop containing nucleotide triphosphate hydrolases"/>
    <property type="match status" value="1"/>
</dbReference>
<keyword evidence="3 5" id="KW-0378">Hydrolase</keyword>
<accession>A0A4S9C8R4</accession>